<keyword evidence="5" id="KW-0677">Repeat</keyword>
<sequence length="305" mass="33257">MSQDSEIELQPVIDSSFTRKAKDTAAGFAGGVSQVLIGQPFDLIKVRLQTGQFQSPIEAFTHTLKKEGPLAFYKGTAAPLFGVGACVSLQFYAFHEARRQLLKSGDGIQKELSYKQFYVAGASAGIANTFITAPVEQIRILLQTQGNGAQKIYNGPIDAIKKISKQSGVFKGLFRGFNVTLLREGQAYGVWFLTYEFVINQLIKRSPPGTERKDLPAWKLAASGALAGEALWLSSYPLDVIKSRLQSDGFGPDRKYTSAWAITKKTYSKEGLRAFWKGLGPTLARAVPASAGTFMTVELAMRVLG</sequence>
<dbReference type="OrthoDB" id="409586at2759"/>
<dbReference type="PROSITE" id="PS50920">
    <property type="entry name" value="SOLCAR"/>
    <property type="match status" value="3"/>
</dbReference>
<evidence type="ECO:0000256" key="8">
    <source>
        <dbReference type="ARBA" id="ARBA00023136"/>
    </source>
</evidence>
<comment type="subcellular location">
    <subcellularLocation>
        <location evidence="1">Mitochondrion membrane</location>
        <topology evidence="1">Multi-pass membrane protein</topology>
    </subcellularLocation>
</comment>
<evidence type="ECO:0000256" key="2">
    <source>
        <dbReference type="ARBA" id="ARBA00006375"/>
    </source>
</evidence>
<keyword evidence="8 9" id="KW-0472">Membrane</keyword>
<evidence type="ECO:0000256" key="4">
    <source>
        <dbReference type="ARBA" id="ARBA00022692"/>
    </source>
</evidence>
<evidence type="ECO:0000256" key="1">
    <source>
        <dbReference type="ARBA" id="ARBA00004225"/>
    </source>
</evidence>
<dbReference type="GO" id="GO:1990575">
    <property type="term" value="P:mitochondrial L-ornithine transmembrane transport"/>
    <property type="evidence" value="ECO:0007669"/>
    <property type="project" value="TreeGrafter"/>
</dbReference>
<dbReference type="GO" id="GO:0031966">
    <property type="term" value="C:mitochondrial membrane"/>
    <property type="evidence" value="ECO:0007669"/>
    <property type="project" value="UniProtKB-SubCell"/>
</dbReference>
<dbReference type="PANTHER" id="PTHR45624">
    <property type="entry name" value="MITOCHONDRIAL BASIC AMINO ACIDS TRANSPORTER-RELATED"/>
    <property type="match status" value="1"/>
</dbReference>
<feature type="repeat" description="Solcar" evidence="9">
    <location>
        <begin position="215"/>
        <end position="303"/>
    </location>
</feature>
<dbReference type="InterPro" id="IPR050567">
    <property type="entry name" value="Mitochondrial_Carrier"/>
</dbReference>
<gene>
    <name evidence="11" type="ORF">NADFUDRAFT_82750</name>
</gene>
<dbReference type="Pfam" id="PF00153">
    <property type="entry name" value="Mito_carr"/>
    <property type="match status" value="3"/>
</dbReference>
<dbReference type="EMBL" id="KV454409">
    <property type="protein sequence ID" value="ODQ65780.1"/>
    <property type="molecule type" value="Genomic_DNA"/>
</dbReference>
<evidence type="ECO:0000256" key="5">
    <source>
        <dbReference type="ARBA" id="ARBA00022737"/>
    </source>
</evidence>
<evidence type="ECO:0000313" key="12">
    <source>
        <dbReference type="Proteomes" id="UP000095009"/>
    </source>
</evidence>
<feature type="repeat" description="Solcar" evidence="9">
    <location>
        <begin position="21"/>
        <end position="100"/>
    </location>
</feature>
<proteinExistence type="inferred from homology"/>
<keyword evidence="6" id="KW-1133">Transmembrane helix</keyword>
<dbReference type="InterPro" id="IPR023395">
    <property type="entry name" value="MCP_dom_sf"/>
</dbReference>
<evidence type="ECO:0000313" key="11">
    <source>
        <dbReference type="EMBL" id="ODQ65780.1"/>
    </source>
</evidence>
<feature type="repeat" description="Solcar" evidence="9">
    <location>
        <begin position="112"/>
        <end position="201"/>
    </location>
</feature>
<protein>
    <submittedName>
        <fullName evidence="11">Hepatocellular carcinoma down-regulated mitochondrial carrier protein</fullName>
    </submittedName>
</protein>
<keyword evidence="7" id="KW-0496">Mitochondrion</keyword>
<dbReference type="InterPro" id="IPR018108">
    <property type="entry name" value="MCP_transmembrane"/>
</dbReference>
<keyword evidence="12" id="KW-1185">Reference proteome</keyword>
<dbReference type="AlphaFoldDB" id="A0A1E3PKF3"/>
<evidence type="ECO:0000256" key="9">
    <source>
        <dbReference type="PROSITE-ProRule" id="PRU00282"/>
    </source>
</evidence>
<comment type="similarity">
    <text evidence="2 10">Belongs to the mitochondrial carrier (TC 2.A.29) family.</text>
</comment>
<dbReference type="GO" id="GO:0000064">
    <property type="term" value="F:L-ornithine transmembrane transporter activity"/>
    <property type="evidence" value="ECO:0007669"/>
    <property type="project" value="TreeGrafter"/>
</dbReference>
<dbReference type="Proteomes" id="UP000095009">
    <property type="component" value="Unassembled WGS sequence"/>
</dbReference>
<name>A0A1E3PKF3_9ASCO</name>
<evidence type="ECO:0000256" key="10">
    <source>
        <dbReference type="RuleBase" id="RU000488"/>
    </source>
</evidence>
<dbReference type="Gene3D" id="1.50.40.10">
    <property type="entry name" value="Mitochondrial carrier domain"/>
    <property type="match status" value="1"/>
</dbReference>
<keyword evidence="4 9" id="KW-0812">Transmembrane</keyword>
<evidence type="ECO:0000256" key="7">
    <source>
        <dbReference type="ARBA" id="ARBA00023128"/>
    </source>
</evidence>
<organism evidence="11 12">
    <name type="scientific">Nadsonia fulvescens var. elongata DSM 6958</name>
    <dbReference type="NCBI Taxonomy" id="857566"/>
    <lineage>
        <taxon>Eukaryota</taxon>
        <taxon>Fungi</taxon>
        <taxon>Dikarya</taxon>
        <taxon>Ascomycota</taxon>
        <taxon>Saccharomycotina</taxon>
        <taxon>Dipodascomycetes</taxon>
        <taxon>Dipodascales</taxon>
        <taxon>Dipodascales incertae sedis</taxon>
        <taxon>Nadsonia</taxon>
    </lineage>
</organism>
<keyword evidence="3 10" id="KW-0813">Transport</keyword>
<evidence type="ECO:0000256" key="6">
    <source>
        <dbReference type="ARBA" id="ARBA00022989"/>
    </source>
</evidence>
<dbReference type="SUPFAM" id="SSF103506">
    <property type="entry name" value="Mitochondrial carrier"/>
    <property type="match status" value="1"/>
</dbReference>
<accession>A0A1E3PKF3</accession>
<dbReference type="PANTHER" id="PTHR45624:SF12">
    <property type="entry name" value="MITOCHONDRIAL ORNITHINE TRANSPORTER 1"/>
    <property type="match status" value="1"/>
</dbReference>
<evidence type="ECO:0000256" key="3">
    <source>
        <dbReference type="ARBA" id="ARBA00022448"/>
    </source>
</evidence>
<reference evidence="11 12" key="1">
    <citation type="journal article" date="2016" name="Proc. Natl. Acad. Sci. U.S.A.">
        <title>Comparative genomics of biotechnologically important yeasts.</title>
        <authorList>
            <person name="Riley R."/>
            <person name="Haridas S."/>
            <person name="Wolfe K.H."/>
            <person name="Lopes M.R."/>
            <person name="Hittinger C.T."/>
            <person name="Goeker M."/>
            <person name="Salamov A.A."/>
            <person name="Wisecaver J.H."/>
            <person name="Long T.M."/>
            <person name="Calvey C.H."/>
            <person name="Aerts A.L."/>
            <person name="Barry K.W."/>
            <person name="Choi C."/>
            <person name="Clum A."/>
            <person name="Coughlan A.Y."/>
            <person name="Deshpande S."/>
            <person name="Douglass A.P."/>
            <person name="Hanson S.J."/>
            <person name="Klenk H.-P."/>
            <person name="LaButti K.M."/>
            <person name="Lapidus A."/>
            <person name="Lindquist E.A."/>
            <person name="Lipzen A.M."/>
            <person name="Meier-Kolthoff J.P."/>
            <person name="Ohm R.A."/>
            <person name="Otillar R.P."/>
            <person name="Pangilinan J.L."/>
            <person name="Peng Y."/>
            <person name="Rokas A."/>
            <person name="Rosa C.A."/>
            <person name="Scheuner C."/>
            <person name="Sibirny A.A."/>
            <person name="Slot J.C."/>
            <person name="Stielow J.B."/>
            <person name="Sun H."/>
            <person name="Kurtzman C.P."/>
            <person name="Blackwell M."/>
            <person name="Grigoriev I.V."/>
            <person name="Jeffries T.W."/>
        </authorList>
    </citation>
    <scope>NUCLEOTIDE SEQUENCE [LARGE SCALE GENOMIC DNA]</scope>
    <source>
        <strain evidence="11 12">DSM 6958</strain>
    </source>
</reference>